<dbReference type="PROSITE" id="PS51186">
    <property type="entry name" value="GNAT"/>
    <property type="match status" value="1"/>
</dbReference>
<proteinExistence type="predicted"/>
<dbReference type="Gene3D" id="3.40.630.30">
    <property type="match status" value="1"/>
</dbReference>
<accession>A0ABS7U872</accession>
<dbReference type="InterPro" id="IPR051531">
    <property type="entry name" value="N-acetyltransferase"/>
</dbReference>
<reference evidence="2 3" key="1">
    <citation type="submission" date="2021-09" db="EMBL/GenBank/DDBJ databases">
        <title>Whole genome sequence of Nocardioides sp. GBK3QG-3.</title>
        <authorList>
            <person name="Tuo L."/>
        </authorList>
    </citation>
    <scope>NUCLEOTIDE SEQUENCE [LARGE SCALE GENOMIC DNA]</scope>
    <source>
        <strain evidence="2 3">GBK3QG-3</strain>
    </source>
</reference>
<feature type="domain" description="N-acetyltransferase" evidence="1">
    <location>
        <begin position="8"/>
        <end position="170"/>
    </location>
</feature>
<dbReference type="InterPro" id="IPR016181">
    <property type="entry name" value="Acyl_CoA_acyltransferase"/>
</dbReference>
<evidence type="ECO:0000313" key="2">
    <source>
        <dbReference type="EMBL" id="MBZ5737168.1"/>
    </source>
</evidence>
<sequence length="176" mass="19877">MHLETERLLIRPWRHDEAPRMLDIQSRMEVMQWLGDGEPVLMKTLDEARARIDKYAAKDDPPRGQWAIERVEDGVVVGTTALLTLPNDEHGEVEIGWHLHPDSWGRGYASEAARAVLGHGFAGGLPEIIAVSHTNNDPSIAVMRRIGMTDHGVVHTWYEEPSRCFVMTAEEWAAQH</sequence>
<organism evidence="2 3">
    <name type="scientific">Nocardioides mangrovi</name>
    <dbReference type="NCBI Taxonomy" id="2874580"/>
    <lineage>
        <taxon>Bacteria</taxon>
        <taxon>Bacillati</taxon>
        <taxon>Actinomycetota</taxon>
        <taxon>Actinomycetes</taxon>
        <taxon>Propionibacteriales</taxon>
        <taxon>Nocardioidaceae</taxon>
        <taxon>Nocardioides</taxon>
    </lineage>
</organism>
<dbReference type="PANTHER" id="PTHR43792">
    <property type="entry name" value="GNAT FAMILY, PUTATIVE (AFU_ORTHOLOGUE AFUA_3G00765)-RELATED-RELATED"/>
    <property type="match status" value="1"/>
</dbReference>
<keyword evidence="3" id="KW-1185">Reference proteome</keyword>
<evidence type="ECO:0000313" key="3">
    <source>
        <dbReference type="Proteomes" id="UP000780875"/>
    </source>
</evidence>
<dbReference type="Proteomes" id="UP000780875">
    <property type="component" value="Unassembled WGS sequence"/>
</dbReference>
<dbReference type="PANTHER" id="PTHR43792:SF1">
    <property type="entry name" value="N-ACETYLTRANSFERASE DOMAIN-CONTAINING PROTEIN"/>
    <property type="match status" value="1"/>
</dbReference>
<comment type="caution">
    <text evidence="2">The sequence shown here is derived from an EMBL/GenBank/DDBJ whole genome shotgun (WGS) entry which is preliminary data.</text>
</comment>
<protein>
    <submittedName>
        <fullName evidence="2">GNAT family N-acetyltransferase</fullName>
    </submittedName>
</protein>
<dbReference type="CDD" id="cd04301">
    <property type="entry name" value="NAT_SF"/>
    <property type="match status" value="1"/>
</dbReference>
<gene>
    <name evidence="2" type="ORF">K8U61_03255</name>
</gene>
<evidence type="ECO:0000259" key="1">
    <source>
        <dbReference type="PROSITE" id="PS51186"/>
    </source>
</evidence>
<dbReference type="Pfam" id="PF13302">
    <property type="entry name" value="Acetyltransf_3"/>
    <property type="match status" value="1"/>
</dbReference>
<dbReference type="RefSeq" id="WP_224121528.1">
    <property type="nucleotide sequence ID" value="NZ_JAIQZJ010000001.1"/>
</dbReference>
<dbReference type="EMBL" id="JAIQZJ010000001">
    <property type="protein sequence ID" value="MBZ5737168.1"/>
    <property type="molecule type" value="Genomic_DNA"/>
</dbReference>
<name>A0ABS7U872_9ACTN</name>
<dbReference type="SUPFAM" id="SSF55729">
    <property type="entry name" value="Acyl-CoA N-acyltransferases (Nat)"/>
    <property type="match status" value="1"/>
</dbReference>
<dbReference type="InterPro" id="IPR000182">
    <property type="entry name" value="GNAT_dom"/>
</dbReference>